<dbReference type="PANTHER" id="PTHR42878">
    <property type="entry name" value="TWO-COMPONENT HISTIDINE KINASE"/>
    <property type="match status" value="1"/>
</dbReference>
<dbReference type="FunFam" id="3.30.565.10:FF:000023">
    <property type="entry name" value="PAS domain-containing sensor histidine kinase"/>
    <property type="match status" value="1"/>
</dbReference>
<keyword evidence="6" id="KW-0597">Phosphoprotein</keyword>
<dbReference type="SMART" id="SM00388">
    <property type="entry name" value="HisKA"/>
    <property type="match status" value="1"/>
</dbReference>
<dbReference type="SMART" id="SM00387">
    <property type="entry name" value="HATPase_c"/>
    <property type="match status" value="1"/>
</dbReference>
<dbReference type="EC" id="2.7.13.3" evidence="4"/>
<keyword evidence="5" id="KW-1003">Cell membrane</keyword>
<keyword evidence="10 18" id="KW-0418">Kinase</keyword>
<dbReference type="CDD" id="cd00075">
    <property type="entry name" value="HATPase"/>
    <property type="match status" value="1"/>
</dbReference>
<dbReference type="CDD" id="cd00082">
    <property type="entry name" value="HisKA"/>
    <property type="match status" value="1"/>
</dbReference>
<evidence type="ECO:0000256" key="13">
    <source>
        <dbReference type="ARBA" id="ARBA00023012"/>
    </source>
</evidence>
<evidence type="ECO:0000256" key="15">
    <source>
        <dbReference type="SAM" id="Phobius"/>
    </source>
</evidence>
<evidence type="ECO:0000256" key="4">
    <source>
        <dbReference type="ARBA" id="ARBA00012438"/>
    </source>
</evidence>
<evidence type="ECO:0000256" key="6">
    <source>
        <dbReference type="ARBA" id="ARBA00022553"/>
    </source>
</evidence>
<dbReference type="CDD" id="cd06225">
    <property type="entry name" value="HAMP"/>
    <property type="match status" value="1"/>
</dbReference>
<protein>
    <recommendedName>
        <fullName evidence="4">histidine kinase</fullName>
        <ecNumber evidence="4">2.7.13.3</ecNumber>
    </recommendedName>
</protein>
<dbReference type="SUPFAM" id="SSF158472">
    <property type="entry name" value="HAMP domain-like"/>
    <property type="match status" value="1"/>
</dbReference>
<gene>
    <name evidence="18" type="ORF">BEN51_05730</name>
</gene>
<dbReference type="CDD" id="cd00130">
    <property type="entry name" value="PAS"/>
    <property type="match status" value="1"/>
</dbReference>
<dbReference type="EMBL" id="CP016786">
    <property type="protein sequence ID" value="ASW42989.1"/>
    <property type="molecule type" value="Genomic_DNA"/>
</dbReference>
<dbReference type="Gene3D" id="3.30.450.20">
    <property type="entry name" value="PAS domain"/>
    <property type="match status" value="1"/>
</dbReference>
<dbReference type="GO" id="GO:0005524">
    <property type="term" value="F:ATP binding"/>
    <property type="evidence" value="ECO:0007669"/>
    <property type="project" value="UniProtKB-KW"/>
</dbReference>
<dbReference type="GO" id="GO:0000156">
    <property type="term" value="F:phosphorelay response regulator activity"/>
    <property type="evidence" value="ECO:0007669"/>
    <property type="project" value="TreeGrafter"/>
</dbReference>
<evidence type="ECO:0000256" key="11">
    <source>
        <dbReference type="ARBA" id="ARBA00022840"/>
    </source>
</evidence>
<dbReference type="PROSITE" id="PS51257">
    <property type="entry name" value="PROKAR_LIPOPROTEIN"/>
    <property type="match status" value="1"/>
</dbReference>
<evidence type="ECO:0000256" key="14">
    <source>
        <dbReference type="ARBA" id="ARBA00023136"/>
    </source>
</evidence>
<evidence type="ECO:0000256" key="9">
    <source>
        <dbReference type="ARBA" id="ARBA00022741"/>
    </source>
</evidence>
<dbReference type="SUPFAM" id="SSF55874">
    <property type="entry name" value="ATPase domain of HSP90 chaperone/DNA topoisomerase II/histidine kinase"/>
    <property type="match status" value="1"/>
</dbReference>
<evidence type="ECO:0000256" key="2">
    <source>
        <dbReference type="ARBA" id="ARBA00004141"/>
    </source>
</evidence>
<keyword evidence="14 15" id="KW-0472">Membrane</keyword>
<dbReference type="PROSITE" id="PS50109">
    <property type="entry name" value="HIS_KIN"/>
    <property type="match status" value="1"/>
</dbReference>
<evidence type="ECO:0000256" key="7">
    <source>
        <dbReference type="ARBA" id="ARBA00022679"/>
    </source>
</evidence>
<dbReference type="GO" id="GO:0007234">
    <property type="term" value="P:osmosensory signaling via phosphorelay pathway"/>
    <property type="evidence" value="ECO:0007669"/>
    <property type="project" value="TreeGrafter"/>
</dbReference>
<feature type="domain" description="HAMP" evidence="17">
    <location>
        <begin position="172"/>
        <end position="224"/>
    </location>
</feature>
<evidence type="ECO:0000313" key="19">
    <source>
        <dbReference type="Proteomes" id="UP000264883"/>
    </source>
</evidence>
<evidence type="ECO:0000256" key="5">
    <source>
        <dbReference type="ARBA" id="ARBA00022475"/>
    </source>
</evidence>
<feature type="transmembrane region" description="Helical" evidence="15">
    <location>
        <begin position="6"/>
        <end position="28"/>
    </location>
</feature>
<comment type="subcellular location">
    <subcellularLocation>
        <location evidence="3">Cell membrane</location>
    </subcellularLocation>
    <subcellularLocation>
        <location evidence="2">Membrane</location>
        <topology evidence="2">Multi-pass membrane protein</topology>
    </subcellularLocation>
</comment>
<reference evidence="18 19" key="1">
    <citation type="submission" date="2016-08" db="EMBL/GenBank/DDBJ databases">
        <title>Complete Genome Sequence Of The Indigo Reducing Clostridium isatidis DSM15098.</title>
        <authorList>
            <person name="Little G.T."/>
            <person name="Minton N.P."/>
        </authorList>
    </citation>
    <scope>NUCLEOTIDE SEQUENCE [LARGE SCALE GENOMIC DNA]</scope>
    <source>
        <strain evidence="18 19">DSM 15098</strain>
    </source>
</reference>
<dbReference type="InterPro" id="IPR000014">
    <property type="entry name" value="PAS"/>
</dbReference>
<dbReference type="Gene3D" id="1.10.287.130">
    <property type="match status" value="1"/>
</dbReference>
<keyword evidence="9" id="KW-0547">Nucleotide-binding</keyword>
<evidence type="ECO:0000256" key="1">
    <source>
        <dbReference type="ARBA" id="ARBA00000085"/>
    </source>
</evidence>
<dbReference type="Pfam" id="PF02518">
    <property type="entry name" value="HATPase_c"/>
    <property type="match status" value="1"/>
</dbReference>
<feature type="transmembrane region" description="Helical" evidence="15">
    <location>
        <begin position="151"/>
        <end position="171"/>
    </location>
</feature>
<dbReference type="SUPFAM" id="SSF47384">
    <property type="entry name" value="Homodimeric domain of signal transducing histidine kinase"/>
    <property type="match status" value="1"/>
</dbReference>
<keyword evidence="7" id="KW-0808">Transferase</keyword>
<dbReference type="InterPro" id="IPR036890">
    <property type="entry name" value="HATPase_C_sf"/>
</dbReference>
<dbReference type="GO" id="GO:0005886">
    <property type="term" value="C:plasma membrane"/>
    <property type="evidence" value="ECO:0007669"/>
    <property type="project" value="UniProtKB-SubCell"/>
</dbReference>
<evidence type="ECO:0000256" key="10">
    <source>
        <dbReference type="ARBA" id="ARBA00022777"/>
    </source>
</evidence>
<dbReference type="FunFam" id="1.10.287.130:FF:000008">
    <property type="entry name" value="Two-component sensor histidine kinase"/>
    <property type="match status" value="1"/>
</dbReference>
<dbReference type="Proteomes" id="UP000264883">
    <property type="component" value="Chromosome"/>
</dbReference>
<dbReference type="GO" id="GO:0030295">
    <property type="term" value="F:protein kinase activator activity"/>
    <property type="evidence" value="ECO:0007669"/>
    <property type="project" value="TreeGrafter"/>
</dbReference>
<dbReference type="OrthoDB" id="9813151at2"/>
<organism evidence="18 19">
    <name type="scientific">Clostridium isatidis</name>
    <dbReference type="NCBI Taxonomy" id="182773"/>
    <lineage>
        <taxon>Bacteria</taxon>
        <taxon>Bacillati</taxon>
        <taxon>Bacillota</taxon>
        <taxon>Clostridia</taxon>
        <taxon>Eubacteriales</taxon>
        <taxon>Clostridiaceae</taxon>
        <taxon>Clostridium</taxon>
    </lineage>
</organism>
<proteinExistence type="predicted"/>
<sequence>MKKKILTSTLITVVIALVLITSCFFVLLNIRDISNKKEILSTYNNIVIKSLDINKEVIDDIEIFDDKVRFTIINTLGNSLFDTVKIEDVNYLESEDVVNAFNKGQGNTIAFNKKEGRSYVYYSTKINDNTIIRSSISIGGLKEITKGYLKYYIIIIILVIIFSIQISKGLIKSIIDPIKEMEDVTNKIASGDYSKRVKIYSNDEIGSLARTFNEMSDQLQTEIKDSMDKNNKLEAILESMESGVIAVDNKFNIILANQYAKTIFALRDDILGKNLSQCILDYDINEFIKSKNSIEAKEIKILHPVEKIIRVKKAKIINYKNIPIGTVMTLQDITDLKRLENMRSEFVANVSHELKTPLTSIKGFSETLRFVEDSDTKNKFLDIIDKEAERLGNLINDILILSNIENNNKMNEEKFNIAEVIEDVINMVTPQAIKKNIIINFVDEGSKYLLGDSDKFFQMILNLVENAIKYSEAEKNITIRTYDEKEHVFIEVEDQGVGIPQDEVSRIFERFYVVDKSRAKKGTGLGLAIVKHIVKMFNGEIFVESKLGIGSKFIVKIKRNI</sequence>
<dbReference type="NCBIfam" id="TIGR00229">
    <property type="entry name" value="sensory_box"/>
    <property type="match status" value="1"/>
</dbReference>
<evidence type="ECO:0000259" key="17">
    <source>
        <dbReference type="PROSITE" id="PS50885"/>
    </source>
</evidence>
<dbReference type="GO" id="GO:0000155">
    <property type="term" value="F:phosphorelay sensor kinase activity"/>
    <property type="evidence" value="ECO:0007669"/>
    <property type="project" value="InterPro"/>
</dbReference>
<dbReference type="PROSITE" id="PS50885">
    <property type="entry name" value="HAMP"/>
    <property type="match status" value="1"/>
</dbReference>
<name>A0A343JBT1_9CLOT</name>
<dbReference type="InterPro" id="IPR036097">
    <property type="entry name" value="HisK_dim/P_sf"/>
</dbReference>
<dbReference type="Gene3D" id="6.10.340.10">
    <property type="match status" value="1"/>
</dbReference>
<dbReference type="SUPFAM" id="SSF55785">
    <property type="entry name" value="PYP-like sensor domain (PAS domain)"/>
    <property type="match status" value="1"/>
</dbReference>
<dbReference type="Pfam" id="PF00672">
    <property type="entry name" value="HAMP"/>
    <property type="match status" value="1"/>
</dbReference>
<feature type="domain" description="Histidine kinase" evidence="16">
    <location>
        <begin position="349"/>
        <end position="561"/>
    </location>
</feature>
<dbReference type="AlphaFoldDB" id="A0A343JBT1"/>
<dbReference type="SMART" id="SM00091">
    <property type="entry name" value="PAS"/>
    <property type="match status" value="1"/>
</dbReference>
<evidence type="ECO:0000313" key="18">
    <source>
        <dbReference type="EMBL" id="ASW42989.1"/>
    </source>
</evidence>
<evidence type="ECO:0000256" key="12">
    <source>
        <dbReference type="ARBA" id="ARBA00022989"/>
    </source>
</evidence>
<dbReference type="InterPro" id="IPR050351">
    <property type="entry name" value="BphY/WalK/GraS-like"/>
</dbReference>
<comment type="catalytic activity">
    <reaction evidence="1">
        <text>ATP + protein L-histidine = ADP + protein N-phospho-L-histidine.</text>
        <dbReference type="EC" id="2.7.13.3"/>
    </reaction>
</comment>
<keyword evidence="19" id="KW-1185">Reference proteome</keyword>
<evidence type="ECO:0000256" key="8">
    <source>
        <dbReference type="ARBA" id="ARBA00022692"/>
    </source>
</evidence>
<dbReference type="InterPro" id="IPR003660">
    <property type="entry name" value="HAMP_dom"/>
</dbReference>
<keyword evidence="13" id="KW-0902">Two-component regulatory system</keyword>
<dbReference type="KEGG" id="cia:BEN51_05730"/>
<accession>A0A343JBT1</accession>
<dbReference type="InterPro" id="IPR005467">
    <property type="entry name" value="His_kinase_dom"/>
</dbReference>
<dbReference type="SMART" id="SM00304">
    <property type="entry name" value="HAMP"/>
    <property type="match status" value="1"/>
</dbReference>
<dbReference type="PANTHER" id="PTHR42878:SF7">
    <property type="entry name" value="SENSOR HISTIDINE KINASE GLRK"/>
    <property type="match status" value="1"/>
</dbReference>
<dbReference type="Gene3D" id="3.30.565.10">
    <property type="entry name" value="Histidine kinase-like ATPase, C-terminal domain"/>
    <property type="match status" value="1"/>
</dbReference>
<dbReference type="InterPro" id="IPR035965">
    <property type="entry name" value="PAS-like_dom_sf"/>
</dbReference>
<keyword evidence="12 15" id="KW-1133">Transmembrane helix</keyword>
<dbReference type="Pfam" id="PF00512">
    <property type="entry name" value="HisKA"/>
    <property type="match status" value="1"/>
</dbReference>
<dbReference type="RefSeq" id="WP_119865129.1">
    <property type="nucleotide sequence ID" value="NZ_CP016786.1"/>
</dbReference>
<dbReference type="InterPro" id="IPR003661">
    <property type="entry name" value="HisK_dim/P_dom"/>
</dbReference>
<dbReference type="InterPro" id="IPR004358">
    <property type="entry name" value="Sig_transdc_His_kin-like_C"/>
</dbReference>
<dbReference type="Pfam" id="PF13188">
    <property type="entry name" value="PAS_8"/>
    <property type="match status" value="1"/>
</dbReference>
<keyword evidence="11" id="KW-0067">ATP-binding</keyword>
<dbReference type="InterPro" id="IPR003594">
    <property type="entry name" value="HATPase_dom"/>
</dbReference>
<evidence type="ECO:0000259" key="16">
    <source>
        <dbReference type="PROSITE" id="PS50109"/>
    </source>
</evidence>
<evidence type="ECO:0000256" key="3">
    <source>
        <dbReference type="ARBA" id="ARBA00004236"/>
    </source>
</evidence>
<keyword evidence="8 15" id="KW-0812">Transmembrane</keyword>
<dbReference type="PRINTS" id="PR00344">
    <property type="entry name" value="BCTRLSENSOR"/>
</dbReference>